<dbReference type="GO" id="GO:0051301">
    <property type="term" value="P:cell division"/>
    <property type="evidence" value="ECO:0007669"/>
    <property type="project" value="UniProtKB-KW"/>
</dbReference>
<keyword evidence="5" id="KW-0493">Microtubule</keyword>
<dbReference type="AlphaFoldDB" id="A0AAN6LV91"/>
<evidence type="ECO:0000256" key="2">
    <source>
        <dbReference type="ARBA" id="ARBA00005479"/>
    </source>
</evidence>
<evidence type="ECO:0000313" key="13">
    <source>
        <dbReference type="Proteomes" id="UP001280581"/>
    </source>
</evidence>
<dbReference type="PANTHER" id="PTHR31570:SF1">
    <property type="entry name" value="HAUS AUGMIN-LIKE COMPLEX SUBUNIT 1"/>
    <property type="match status" value="1"/>
</dbReference>
<evidence type="ECO:0000313" key="12">
    <source>
        <dbReference type="EMBL" id="KAK3207403.1"/>
    </source>
</evidence>
<evidence type="ECO:0000256" key="4">
    <source>
        <dbReference type="ARBA" id="ARBA00022618"/>
    </source>
</evidence>
<evidence type="ECO:0000256" key="5">
    <source>
        <dbReference type="ARBA" id="ARBA00022701"/>
    </source>
</evidence>
<comment type="similarity">
    <text evidence="2">Belongs to the HAUS1 family.</text>
</comment>
<dbReference type="InterPro" id="IPR026243">
    <property type="entry name" value="HAUS1"/>
</dbReference>
<gene>
    <name evidence="12" type="ORF">GRF29_103g893428</name>
</gene>
<keyword evidence="3" id="KW-0963">Cytoplasm</keyword>
<feature type="coiled-coil region" evidence="10">
    <location>
        <begin position="47"/>
        <end position="77"/>
    </location>
</feature>
<proteinExistence type="inferred from homology"/>
<evidence type="ECO:0000256" key="3">
    <source>
        <dbReference type="ARBA" id="ARBA00022490"/>
    </source>
</evidence>
<dbReference type="EMBL" id="WVTA01000009">
    <property type="protein sequence ID" value="KAK3207403.1"/>
    <property type="molecule type" value="Genomic_DNA"/>
</dbReference>
<comment type="subcellular location">
    <subcellularLocation>
        <location evidence="1">Cytoplasm</location>
        <location evidence="1">Cytoskeleton</location>
        <location evidence="1">Spindle</location>
    </subcellularLocation>
</comment>
<evidence type="ECO:0000256" key="10">
    <source>
        <dbReference type="SAM" id="Coils"/>
    </source>
</evidence>
<evidence type="ECO:0000256" key="7">
    <source>
        <dbReference type="ARBA" id="ARBA00023054"/>
    </source>
</evidence>
<keyword evidence="9" id="KW-0131">Cell cycle</keyword>
<dbReference type="GO" id="GO:0051225">
    <property type="term" value="P:spindle assembly"/>
    <property type="evidence" value="ECO:0007669"/>
    <property type="project" value="InterPro"/>
</dbReference>
<evidence type="ECO:0000256" key="1">
    <source>
        <dbReference type="ARBA" id="ARBA00004186"/>
    </source>
</evidence>
<protein>
    <submittedName>
        <fullName evidence="12">Uncharacterized protein</fullName>
    </submittedName>
</protein>
<keyword evidence="7 10" id="KW-0175">Coiled coil</keyword>
<name>A0AAN6LV91_9PLEO</name>
<keyword evidence="8" id="KW-0206">Cytoskeleton</keyword>
<evidence type="ECO:0000256" key="11">
    <source>
        <dbReference type="SAM" id="MobiDB-lite"/>
    </source>
</evidence>
<keyword evidence="13" id="KW-1185">Reference proteome</keyword>
<keyword evidence="6" id="KW-0498">Mitosis</keyword>
<dbReference type="GO" id="GO:0070652">
    <property type="term" value="C:HAUS complex"/>
    <property type="evidence" value="ECO:0007669"/>
    <property type="project" value="InterPro"/>
</dbReference>
<dbReference type="Pfam" id="PF25762">
    <property type="entry name" value="HAUS1"/>
    <property type="match status" value="1"/>
</dbReference>
<comment type="caution">
    <text evidence="12">The sequence shown here is derived from an EMBL/GenBank/DDBJ whole genome shotgun (WGS) entry which is preliminary data.</text>
</comment>
<organism evidence="12 13">
    <name type="scientific">Pseudopithomyces chartarum</name>
    <dbReference type="NCBI Taxonomy" id="1892770"/>
    <lineage>
        <taxon>Eukaryota</taxon>
        <taxon>Fungi</taxon>
        <taxon>Dikarya</taxon>
        <taxon>Ascomycota</taxon>
        <taxon>Pezizomycotina</taxon>
        <taxon>Dothideomycetes</taxon>
        <taxon>Pleosporomycetidae</taxon>
        <taxon>Pleosporales</taxon>
        <taxon>Massarineae</taxon>
        <taxon>Didymosphaeriaceae</taxon>
        <taxon>Pseudopithomyces</taxon>
    </lineage>
</organism>
<dbReference type="GO" id="GO:0005819">
    <property type="term" value="C:spindle"/>
    <property type="evidence" value="ECO:0007669"/>
    <property type="project" value="UniProtKB-SubCell"/>
</dbReference>
<evidence type="ECO:0000256" key="8">
    <source>
        <dbReference type="ARBA" id="ARBA00023212"/>
    </source>
</evidence>
<sequence>MDNLTPQHLFSPSKARQQRAQAADWAQIDSWLSYKYAGRTVPTFERNEETLKVLRELSLANERADEERIVAERVEREACKELEADEAARNPEHVRIIETIKDHLTPDGQEALRALAATAVALDTPSPDPETLAHALVAHTSASQTLANNIAHIQTLQTYLDTQQSLLRVQLNHLQSNPAFSAPPSLQRQTTEQTRQTKHIRAKIREYEDRLSSLEKSHARTAPTPASKNVSSAEAIVDMLEQQTALNALRQKVERLEKEVDEYAGLPADREAARKEVARLEVELDNMRRRRDALFEGLVG</sequence>
<dbReference type="GO" id="GO:0005874">
    <property type="term" value="C:microtubule"/>
    <property type="evidence" value="ECO:0007669"/>
    <property type="project" value="UniProtKB-KW"/>
</dbReference>
<dbReference type="GO" id="GO:0005829">
    <property type="term" value="C:cytosol"/>
    <property type="evidence" value="ECO:0007669"/>
    <property type="project" value="TreeGrafter"/>
</dbReference>
<evidence type="ECO:0000256" key="6">
    <source>
        <dbReference type="ARBA" id="ARBA00022776"/>
    </source>
</evidence>
<keyword evidence="4" id="KW-0132">Cell division</keyword>
<feature type="region of interest" description="Disordered" evidence="11">
    <location>
        <begin position="178"/>
        <end position="198"/>
    </location>
</feature>
<dbReference type="PANTHER" id="PTHR31570">
    <property type="entry name" value="HAUS AUGMIN-LIKE COMPLEX SUBUNIT 1"/>
    <property type="match status" value="1"/>
</dbReference>
<reference evidence="12 13" key="1">
    <citation type="submission" date="2021-02" db="EMBL/GenBank/DDBJ databases">
        <title>Genome assembly of Pseudopithomyces chartarum.</title>
        <authorList>
            <person name="Jauregui R."/>
            <person name="Singh J."/>
            <person name="Voisey C."/>
        </authorList>
    </citation>
    <scope>NUCLEOTIDE SEQUENCE [LARGE SCALE GENOMIC DNA]</scope>
    <source>
        <strain evidence="12 13">AGR01</strain>
    </source>
</reference>
<dbReference type="Proteomes" id="UP001280581">
    <property type="component" value="Unassembled WGS sequence"/>
</dbReference>
<evidence type="ECO:0000256" key="9">
    <source>
        <dbReference type="ARBA" id="ARBA00023306"/>
    </source>
</evidence>
<accession>A0AAN6LV91</accession>